<dbReference type="PANTHER" id="PTHR32063:SF0">
    <property type="entry name" value="SWARMING MOTILITY PROTEIN SWRC"/>
    <property type="match status" value="1"/>
</dbReference>
<keyword evidence="1" id="KW-0472">Membrane</keyword>
<dbReference type="PRINTS" id="PR00702">
    <property type="entry name" value="ACRIFLAVINRP"/>
</dbReference>
<dbReference type="SUPFAM" id="SSF82714">
    <property type="entry name" value="Multidrug efflux transporter AcrB TolC docking domain, DN and DC subdomains"/>
    <property type="match status" value="2"/>
</dbReference>
<sequence>MNLPEISVRRPITTIMLFIAIVIIGFVSFQRLPIDLFPEIEPPVISVLTQYPGASAQDVELNISKKIESGLSSITNLKKISSVSIDNISVVQLEFEFGTNLDEASNDIRSALEFTKRLLPDDAENPIIFKFSTNIFPIMFIAVQAEESYIGLNKLVETEILDPLKRVPGVGTVQAFGGPIRQILIHLDESKLEAYNISASQIAQVLQAENVNLPSGSIKMGDMEYNLRVPAEFTSANEIKNLVVTQHGGRLVYLRDVATVIDSLKERTINVRLNGGKGLQIIVQKQSGANTVQVVKDVKAKLEQLKKNLPSDVKIDIIQDSSEFIIQSVANLTEAVLLGAIFVVFVILIFLRQWRATIIIVLVLPVSLIGAFIYLYFTGNTINIISLSSLSIAVGLVVDDAIVILENISRHVEQGARPREAAVFGSAEVGLAVAAATFTIVAVFFPLVFISGIAGILFNQLGFLVTVMILVSLLAALTLIPMMASKLLKSKKEAKPITNPVLKRIDSSLAKFFDGVDNFYRSVLEWALGHKKSVVFIALLIFVGSIALIPLLGTEFIPKSDSSQFQIFLEIEPGKRLEETLGYVKKVEEIIKKDFPEVEFVSVRAGVNDAGFSSILFGQNEGSNIAGFQIRTSKLKDRNRTVFEMADELRTRLSEFVGIKSFSVNTAGAGAFLTGATGAPIEVDIIGPDLEESYKIANQLKDYMTRLEGTRDVRIDIGDPRPELQIVFDREKLALAGLNTAIVGNTLRNNYFGIVASKYRELGDEYDIFISLPPDKKSSISEVENLPIKTLLGTTVRLKDVGKIVQEYSPPTIKRKEQERVIGVLSDISGRSLGEVANDIRNFVSKIELPPNTTIEFAGQVEQQSEAFQDLLLLLALSIVLVYMVMAAQFESLIDPFIIMFSVPFAFSGVFIGLFVTGTTFSVIAFLGSVILVGIVVKNAIVLVDFTNITRARGVELREAIIYSGRNRLRPVLMTTFTTLLGLIPLAVSAGDGSEVWRPLGISTIGGLFFSTLITLVLVPVLYSVFETRFKRKKKEID</sequence>
<dbReference type="InterPro" id="IPR027463">
    <property type="entry name" value="AcrB_DN_DC_subdom"/>
</dbReference>
<dbReference type="Gene3D" id="3.30.2090.10">
    <property type="entry name" value="Multidrug efflux transporter AcrB TolC docking domain, DN and DC subdomains"/>
    <property type="match status" value="2"/>
</dbReference>
<feature type="transmembrane region" description="Helical" evidence="1">
    <location>
        <begin position="358"/>
        <end position="377"/>
    </location>
</feature>
<dbReference type="PANTHER" id="PTHR32063">
    <property type="match status" value="1"/>
</dbReference>
<dbReference type="SUPFAM" id="SSF82866">
    <property type="entry name" value="Multidrug efflux transporter AcrB transmembrane domain"/>
    <property type="match status" value="2"/>
</dbReference>
<dbReference type="Pfam" id="PF00873">
    <property type="entry name" value="ACR_tran"/>
    <property type="match status" value="1"/>
</dbReference>
<comment type="caution">
    <text evidence="2">The sequence shown here is derived from an EMBL/GenBank/DDBJ whole genome shotgun (WGS) entry which is preliminary data.</text>
</comment>
<dbReference type="InterPro" id="IPR001036">
    <property type="entry name" value="Acrflvin-R"/>
</dbReference>
<dbReference type="Gene3D" id="3.30.70.1320">
    <property type="entry name" value="Multidrug efflux transporter AcrB pore domain like"/>
    <property type="match status" value="1"/>
</dbReference>
<organism evidence="2">
    <name type="scientific">Ignavibacterium album</name>
    <dbReference type="NCBI Taxonomy" id="591197"/>
    <lineage>
        <taxon>Bacteria</taxon>
        <taxon>Pseudomonadati</taxon>
        <taxon>Ignavibacteriota</taxon>
        <taxon>Ignavibacteria</taxon>
        <taxon>Ignavibacteriales</taxon>
        <taxon>Ignavibacteriaceae</taxon>
        <taxon>Ignavibacterium</taxon>
    </lineage>
</organism>
<dbReference type="Gene3D" id="3.30.70.1430">
    <property type="entry name" value="Multidrug efflux transporter AcrB pore domain"/>
    <property type="match status" value="2"/>
</dbReference>
<dbReference type="SUPFAM" id="SSF82693">
    <property type="entry name" value="Multidrug efflux transporter AcrB pore domain, PN1, PN2, PC1 and PC2 subdomains"/>
    <property type="match status" value="3"/>
</dbReference>
<keyword evidence="1" id="KW-1133">Transmembrane helix</keyword>
<protein>
    <submittedName>
        <fullName evidence="2">Efflux RND transporter permease subunit</fullName>
    </submittedName>
</protein>
<feature type="transmembrane region" description="Helical" evidence="1">
    <location>
        <begin position="534"/>
        <end position="553"/>
    </location>
</feature>
<gene>
    <name evidence="2" type="ORF">ENS31_11440</name>
</gene>
<proteinExistence type="predicted"/>
<feature type="transmembrane region" description="Helical" evidence="1">
    <location>
        <begin position="969"/>
        <end position="988"/>
    </location>
</feature>
<feature type="transmembrane region" description="Helical" evidence="1">
    <location>
        <begin position="463"/>
        <end position="484"/>
    </location>
</feature>
<dbReference type="AlphaFoldDB" id="A0A7V3E7L2"/>
<name>A0A7V3E7L2_9BACT</name>
<dbReference type="GO" id="GO:0042910">
    <property type="term" value="F:xenobiotic transmembrane transporter activity"/>
    <property type="evidence" value="ECO:0007669"/>
    <property type="project" value="TreeGrafter"/>
</dbReference>
<dbReference type="Gene3D" id="1.20.1640.10">
    <property type="entry name" value="Multidrug efflux transporter AcrB transmembrane domain"/>
    <property type="match status" value="2"/>
</dbReference>
<evidence type="ECO:0000256" key="1">
    <source>
        <dbReference type="SAM" id="Phobius"/>
    </source>
</evidence>
<dbReference type="Gene3D" id="3.30.70.1440">
    <property type="entry name" value="Multidrug efflux transporter AcrB pore domain"/>
    <property type="match status" value="1"/>
</dbReference>
<evidence type="ECO:0000313" key="2">
    <source>
        <dbReference type="EMBL" id="HFI92120.1"/>
    </source>
</evidence>
<feature type="transmembrane region" description="Helical" evidence="1">
    <location>
        <begin position="329"/>
        <end position="351"/>
    </location>
</feature>
<feature type="transmembrane region" description="Helical" evidence="1">
    <location>
        <begin position="897"/>
        <end position="917"/>
    </location>
</feature>
<feature type="transmembrane region" description="Helical" evidence="1">
    <location>
        <begin position="1000"/>
        <end position="1026"/>
    </location>
</feature>
<accession>A0A7V3E7L2</accession>
<feature type="transmembrane region" description="Helical" evidence="1">
    <location>
        <begin position="871"/>
        <end position="890"/>
    </location>
</feature>
<reference evidence="2" key="1">
    <citation type="journal article" date="2020" name="mSystems">
        <title>Genome- and Community-Level Interaction Insights into Carbon Utilization and Element Cycling Functions of Hydrothermarchaeota in Hydrothermal Sediment.</title>
        <authorList>
            <person name="Zhou Z."/>
            <person name="Liu Y."/>
            <person name="Xu W."/>
            <person name="Pan J."/>
            <person name="Luo Z.H."/>
            <person name="Li M."/>
        </authorList>
    </citation>
    <scope>NUCLEOTIDE SEQUENCE [LARGE SCALE GENOMIC DNA]</scope>
    <source>
        <strain evidence="2">SpSt-479</strain>
    </source>
</reference>
<dbReference type="EMBL" id="DSUJ01000010">
    <property type="protein sequence ID" value="HFI92120.1"/>
    <property type="molecule type" value="Genomic_DNA"/>
</dbReference>
<feature type="transmembrane region" description="Helical" evidence="1">
    <location>
        <begin position="429"/>
        <end position="457"/>
    </location>
</feature>
<keyword evidence="1" id="KW-0812">Transmembrane</keyword>
<feature type="transmembrane region" description="Helical" evidence="1">
    <location>
        <begin position="12"/>
        <end position="29"/>
    </location>
</feature>
<dbReference type="GO" id="GO:0005886">
    <property type="term" value="C:plasma membrane"/>
    <property type="evidence" value="ECO:0007669"/>
    <property type="project" value="TreeGrafter"/>
</dbReference>